<dbReference type="PROSITE" id="PS51782">
    <property type="entry name" value="LYSM"/>
    <property type="match status" value="1"/>
</dbReference>
<evidence type="ECO:0000313" key="4">
    <source>
        <dbReference type="EMBL" id="CAL1328951.1"/>
    </source>
</evidence>
<evidence type="ECO:0000256" key="1">
    <source>
        <dbReference type="ARBA" id="ARBA00038420"/>
    </source>
</evidence>
<dbReference type="EMBL" id="OZ034688">
    <property type="protein sequence ID" value="CAL1328951.1"/>
    <property type="molecule type" value="Genomic_DNA"/>
</dbReference>
<accession>A0ABM9NNB0</accession>
<dbReference type="Gene3D" id="2.70.70.10">
    <property type="entry name" value="Glucose Permease (Domain IIA)"/>
    <property type="match status" value="1"/>
</dbReference>
<dbReference type="GO" id="GO:0016787">
    <property type="term" value="F:hydrolase activity"/>
    <property type="evidence" value="ECO:0007669"/>
    <property type="project" value="UniProtKB-KW"/>
</dbReference>
<evidence type="ECO:0000256" key="2">
    <source>
        <dbReference type="SAM" id="Phobius"/>
    </source>
</evidence>
<dbReference type="InterPro" id="IPR018392">
    <property type="entry name" value="LysM"/>
</dbReference>
<dbReference type="Pfam" id="PF01476">
    <property type="entry name" value="LysM"/>
    <property type="match status" value="1"/>
</dbReference>
<keyword evidence="2" id="KW-0472">Membrane</keyword>
<dbReference type="SMART" id="SM00257">
    <property type="entry name" value="LysM"/>
    <property type="match status" value="1"/>
</dbReference>
<evidence type="ECO:0000259" key="3">
    <source>
        <dbReference type="PROSITE" id="PS51782"/>
    </source>
</evidence>
<dbReference type="InterPro" id="IPR016047">
    <property type="entry name" value="M23ase_b-sheet_dom"/>
</dbReference>
<dbReference type="Gene3D" id="3.10.350.10">
    <property type="entry name" value="LysM domain"/>
    <property type="match status" value="1"/>
</dbReference>
<dbReference type="SUPFAM" id="SSF51261">
    <property type="entry name" value="Duplicated hybrid motif"/>
    <property type="match status" value="1"/>
</dbReference>
<dbReference type="RefSeq" id="WP_341765013.1">
    <property type="nucleotide sequence ID" value="NZ_OZ034688.1"/>
</dbReference>
<dbReference type="NCBIfam" id="NF008123">
    <property type="entry name" value="PRK10871.1"/>
    <property type="match status" value="1"/>
</dbReference>
<keyword evidence="2" id="KW-1133">Transmembrane helix</keyword>
<keyword evidence="4" id="KW-0378">Hydrolase</keyword>
<name>A0ABM9NNB0_9GAMM</name>
<dbReference type="CDD" id="cd00118">
    <property type="entry name" value="LysM"/>
    <property type="match status" value="1"/>
</dbReference>
<dbReference type="Pfam" id="PF01551">
    <property type="entry name" value="Peptidase_M23"/>
    <property type="match status" value="1"/>
</dbReference>
<dbReference type="Proteomes" id="UP001497533">
    <property type="component" value="Chromosome"/>
</dbReference>
<dbReference type="InterPro" id="IPR050570">
    <property type="entry name" value="Cell_wall_metabolism_enzyme"/>
</dbReference>
<sequence length="345" mass="39590">MKIVDSINKINFIFIFLCLFFYGCSTEYYFDNSFFNANEKKNEIKKNVFKKNNIDLLLNINMPFLNQNSSKSIQYSSIIFLNNKKVKFTRDYKKINKGSYEKKFYKVKHGDTLFYISYITGTDFYDLAYKNNILAPYRINVGQIINVDCSQKNNNKSVEKLIKLNKKDIESNSSNLFIDTKNNNIINDNTINNKKSLLQVQTEKTNKIIKENSNDIANSSNLFIKWQWPTDGKIIEKFSNTSGGNRGIDISGIRGQPVLASASGKIVYAGNGLRGYGELIIIKHNSEYLSAYAHNEKLLISDQQDVIKGQKIAMMGSTDTNSVRLHFEIRYKGKPVNPLNYLPNK</sequence>
<gene>
    <name evidence="4" type="primary">nlpD</name>
    <name evidence="4" type="ORF">PRHACTZTBTEA_011</name>
</gene>
<dbReference type="PANTHER" id="PTHR21666">
    <property type="entry name" value="PEPTIDASE-RELATED"/>
    <property type="match status" value="1"/>
</dbReference>
<proteinExistence type="inferred from homology"/>
<feature type="transmembrane region" description="Helical" evidence="2">
    <location>
        <begin position="12"/>
        <end position="30"/>
    </location>
</feature>
<evidence type="ECO:0000313" key="5">
    <source>
        <dbReference type="Proteomes" id="UP001497533"/>
    </source>
</evidence>
<protein>
    <submittedName>
        <fullName evidence="4">Murein hydrolase activator NlpD</fullName>
    </submittedName>
</protein>
<reference evidence="4" key="1">
    <citation type="submission" date="2024-04" db="EMBL/GenBank/DDBJ databases">
        <authorList>
            <person name="Manzano-Marin A."/>
            <person name="Manzano-Marin A."/>
            <person name="Alejandro Manzano Marin A."/>
        </authorList>
    </citation>
    <scope>NUCLEOTIDE SEQUENCE [LARGE SCALE GENOMIC DNA]</scope>
    <source>
        <strain evidence="4">TABTEA</strain>
    </source>
</reference>
<dbReference type="InterPro" id="IPR036779">
    <property type="entry name" value="LysM_dom_sf"/>
</dbReference>
<comment type="similarity">
    <text evidence="1">Belongs to the E.coli NlpD/Haemophilus LppB family.</text>
</comment>
<keyword evidence="2" id="KW-0812">Transmembrane</keyword>
<dbReference type="PROSITE" id="PS51257">
    <property type="entry name" value="PROKAR_LIPOPROTEIN"/>
    <property type="match status" value="1"/>
</dbReference>
<dbReference type="PANTHER" id="PTHR21666:SF263">
    <property type="entry name" value="MUREIN HYDROLASE ACTIVATOR NLPD"/>
    <property type="match status" value="1"/>
</dbReference>
<organism evidence="4 5">
    <name type="scientific">Candidatus Providencia siddallii</name>
    <dbReference type="NCBI Taxonomy" id="1715285"/>
    <lineage>
        <taxon>Bacteria</taxon>
        <taxon>Pseudomonadati</taxon>
        <taxon>Pseudomonadota</taxon>
        <taxon>Gammaproteobacteria</taxon>
        <taxon>Enterobacterales</taxon>
        <taxon>Morganellaceae</taxon>
        <taxon>Providencia</taxon>
    </lineage>
</organism>
<dbReference type="InterPro" id="IPR011055">
    <property type="entry name" value="Dup_hybrid_motif"/>
</dbReference>
<keyword evidence="5" id="KW-1185">Reference proteome</keyword>
<feature type="domain" description="LysM" evidence="3">
    <location>
        <begin position="103"/>
        <end position="147"/>
    </location>
</feature>
<dbReference type="CDD" id="cd12797">
    <property type="entry name" value="M23_peptidase"/>
    <property type="match status" value="1"/>
</dbReference>